<keyword evidence="1" id="KW-0677">Repeat</keyword>
<feature type="domain" description="Disease resistance protein Roq1-like winged-helix" evidence="2">
    <location>
        <begin position="5"/>
        <end position="74"/>
    </location>
</feature>
<dbReference type="PANTHER" id="PTHR11017:SF570">
    <property type="entry name" value="DISEASE RESISTANCE PROTEIN (TIR-NBS CLASS)-RELATED"/>
    <property type="match status" value="1"/>
</dbReference>
<dbReference type="GeneID" id="125316007"/>
<evidence type="ECO:0000313" key="4">
    <source>
        <dbReference type="RefSeq" id="XP_048138616.1"/>
    </source>
</evidence>
<name>A0ABM3HPV0_9MYRT</name>
<evidence type="ECO:0000256" key="1">
    <source>
        <dbReference type="ARBA" id="ARBA00022737"/>
    </source>
</evidence>
<dbReference type="PANTHER" id="PTHR11017">
    <property type="entry name" value="LEUCINE-RICH REPEAT-CONTAINING PROTEIN"/>
    <property type="match status" value="1"/>
</dbReference>
<reference evidence="4" key="1">
    <citation type="submission" date="2025-08" db="UniProtKB">
        <authorList>
            <consortium name="RefSeq"/>
        </authorList>
    </citation>
    <scope>IDENTIFICATION</scope>
    <source>
        <tissue evidence="4">Leaf</tissue>
    </source>
</reference>
<protein>
    <submittedName>
        <fullName evidence="4">TMV resistance protein N-like</fullName>
    </submittedName>
</protein>
<evidence type="ECO:0000313" key="3">
    <source>
        <dbReference type="Proteomes" id="UP000827889"/>
    </source>
</evidence>
<dbReference type="InterPro" id="IPR058192">
    <property type="entry name" value="WHD_ROQ1-like"/>
</dbReference>
<gene>
    <name evidence="4" type="primary">LOC125316007</name>
</gene>
<accession>A0ABM3HPV0</accession>
<organism evidence="3 4">
    <name type="scientific">Rhodamnia argentea</name>
    <dbReference type="NCBI Taxonomy" id="178133"/>
    <lineage>
        <taxon>Eukaryota</taxon>
        <taxon>Viridiplantae</taxon>
        <taxon>Streptophyta</taxon>
        <taxon>Embryophyta</taxon>
        <taxon>Tracheophyta</taxon>
        <taxon>Spermatophyta</taxon>
        <taxon>Magnoliopsida</taxon>
        <taxon>eudicotyledons</taxon>
        <taxon>Gunneridae</taxon>
        <taxon>Pentapetalae</taxon>
        <taxon>rosids</taxon>
        <taxon>malvids</taxon>
        <taxon>Myrtales</taxon>
        <taxon>Myrtaceae</taxon>
        <taxon>Myrtoideae</taxon>
        <taxon>Myrteae</taxon>
        <taxon>Australasian group</taxon>
        <taxon>Rhodamnia</taxon>
    </lineage>
</organism>
<dbReference type="Pfam" id="PF23282">
    <property type="entry name" value="WHD_ROQ1"/>
    <property type="match status" value="1"/>
</dbReference>
<dbReference type="InterPro" id="IPR044974">
    <property type="entry name" value="Disease_R_plants"/>
</dbReference>
<dbReference type="SUPFAM" id="SSF52058">
    <property type="entry name" value="L domain-like"/>
    <property type="match status" value="1"/>
</dbReference>
<dbReference type="Proteomes" id="UP000827889">
    <property type="component" value="Chromosome 7"/>
</dbReference>
<keyword evidence="3" id="KW-1185">Reference proteome</keyword>
<dbReference type="Gene3D" id="3.40.1170.20">
    <property type="entry name" value="tRNA intron endonuclease, N-terminal domain"/>
    <property type="match status" value="1"/>
</dbReference>
<proteinExistence type="predicted"/>
<sequence>MDKFEEKQIFLDIACFFNGVESTAATFVWKDCGLFPENGLAALTDMSLLKRDHHDILRMHDLIRDLGREIVREENYLNAGSLKKARVLCLLNCPRLVEIQGPNALESLESIRIGQCSSLVRLPNLLKLKKLRTMEHRFCRSLADLPPLSLVAFDDCHPVVDRCDKLSDYNGPCCLCKNKRKWPNPRSRL</sequence>
<evidence type="ECO:0000259" key="2">
    <source>
        <dbReference type="Pfam" id="PF23282"/>
    </source>
</evidence>
<dbReference type="RefSeq" id="XP_048138616.1">
    <property type="nucleotide sequence ID" value="XM_048282659.1"/>
</dbReference>